<gene>
    <name evidence="1" type="ORF">C2L80_13570</name>
</gene>
<evidence type="ECO:0000313" key="2">
    <source>
        <dbReference type="Proteomes" id="UP000236488"/>
    </source>
</evidence>
<feature type="non-terminal residue" evidence="1">
    <location>
        <position position="140"/>
    </location>
</feature>
<name>A0A2K2U1H3_9ACTN</name>
<accession>A0A2K2U1H3</accession>
<comment type="caution">
    <text evidence="1">The sequence shown here is derived from an EMBL/GenBank/DDBJ whole genome shotgun (WGS) entry which is preliminary data.</text>
</comment>
<sequence>MPEIFYGCDALTMLPDDFSFPAETVVNSDTGKNRRPFFVSIDSGAPLVPLYYGGCDPAVLNFDWASQNRVLIADSADRGMFEVTYKLVNIDGTWSTRSTALTDTDGMVADIGAPLGGGYGFTGWCADEDCLEPFDFSQPV</sequence>
<dbReference type="Proteomes" id="UP000236488">
    <property type="component" value="Unassembled WGS sequence"/>
</dbReference>
<dbReference type="RefSeq" id="WP_129589982.1">
    <property type="nucleotide sequence ID" value="NZ_PPEL01000185.1"/>
</dbReference>
<keyword evidence="2" id="KW-1185">Reference proteome</keyword>
<dbReference type="EMBL" id="PPEL01000185">
    <property type="protein sequence ID" value="PNV64141.1"/>
    <property type="molecule type" value="Genomic_DNA"/>
</dbReference>
<proteinExistence type="predicted"/>
<protein>
    <submittedName>
        <fullName evidence="1">Uncharacterized protein</fullName>
    </submittedName>
</protein>
<organism evidence="1 2">
    <name type="scientific">Rubneribacter badeniensis</name>
    <dbReference type="NCBI Taxonomy" id="2070688"/>
    <lineage>
        <taxon>Bacteria</taxon>
        <taxon>Bacillati</taxon>
        <taxon>Actinomycetota</taxon>
        <taxon>Coriobacteriia</taxon>
        <taxon>Eggerthellales</taxon>
        <taxon>Eggerthellaceae</taxon>
        <taxon>Rubneribacter</taxon>
    </lineage>
</organism>
<dbReference type="AlphaFoldDB" id="A0A2K2U1H3"/>
<evidence type="ECO:0000313" key="1">
    <source>
        <dbReference type="EMBL" id="PNV64141.1"/>
    </source>
</evidence>
<reference evidence="1 2" key="1">
    <citation type="journal article" date="2018" name="Int. J. Syst. Evol. Microbiol.">
        <title>Rubneribacter badeniensis gen. nov., sp. nov. and Enteroscipio rubneri gen. nov., sp. nov., new members of the Eggerthellaceae isolated from human faeces.</title>
        <authorList>
            <person name="Danylec N."/>
            <person name="Gobl A."/>
            <person name="Stoll D.A."/>
            <person name="Hetzer B."/>
            <person name="Kulling S.E."/>
            <person name="Huch M."/>
        </authorList>
    </citation>
    <scope>NUCLEOTIDE SEQUENCE [LARGE SCALE GENOMIC DNA]</scope>
    <source>
        <strain evidence="1 2">ResAG-85</strain>
    </source>
</reference>